<reference evidence="2 3" key="1">
    <citation type="journal article" date="2012" name="J. Bacteriol.">
        <title>Complete genome sequence of the hyperthermophilic cellulolytic Crenarchaeon 'Thermogladius cellulolyticus' 1633.</title>
        <authorList>
            <person name="Mardanov A.V."/>
            <person name="Kochetkova T.V."/>
            <person name="Beletsky A.V."/>
            <person name="Bonch-Osmolovskaya E.A."/>
            <person name="Ravin N.V."/>
            <person name="Skryabin K.G."/>
        </authorList>
    </citation>
    <scope>NUCLEOTIDE SEQUENCE [LARGE SCALE GENOMIC DNA]</scope>
    <source>
        <strain evidence="3">DSM 22663 / VKM B-2946 / 1633</strain>
    </source>
</reference>
<dbReference type="PANTHER" id="PTHR36934:SF1">
    <property type="entry name" value="THIOESTERASE DOMAIN-CONTAINING PROTEIN"/>
    <property type="match status" value="1"/>
</dbReference>
<dbReference type="AlphaFoldDB" id="I3TCL6"/>
<dbReference type="Proteomes" id="UP000005270">
    <property type="component" value="Chromosome"/>
</dbReference>
<dbReference type="PANTHER" id="PTHR36934">
    <property type="entry name" value="BLR0278 PROTEIN"/>
    <property type="match status" value="1"/>
</dbReference>
<evidence type="ECO:0000259" key="1">
    <source>
        <dbReference type="Pfam" id="PF22636"/>
    </source>
</evidence>
<dbReference type="HOGENOM" id="CLU_119426_0_1_2"/>
<dbReference type="InterPro" id="IPR029069">
    <property type="entry name" value="HotDog_dom_sf"/>
</dbReference>
<dbReference type="RefSeq" id="WP_014736755.1">
    <property type="nucleotide sequence ID" value="NC_017954.1"/>
</dbReference>
<feature type="domain" description="Fluoroacetyl-CoA-specific thioesterase-like" evidence="1">
    <location>
        <begin position="17"/>
        <end position="120"/>
    </location>
</feature>
<dbReference type="SUPFAM" id="SSF54637">
    <property type="entry name" value="Thioesterase/thiol ester dehydrase-isomerase"/>
    <property type="match status" value="1"/>
</dbReference>
<sequence length="129" mass="14381">MSIQVKVGEECVEEFVVEEKHTASHIGSGTVSVLSTPSMIAFMEKTSLNCVQKYLPPQYTTVGTMVNVRHLKPAPLGGKVVVKSKVVEFDGKRILFEVEALYNNETIGKGLHERYIVDKERFLGKVKAR</sequence>
<proteinExistence type="predicted"/>
<name>I3TCL6_THEC1</name>
<dbReference type="OrthoDB" id="359228at2157"/>
<evidence type="ECO:0000313" key="3">
    <source>
        <dbReference type="Proteomes" id="UP000005270"/>
    </source>
</evidence>
<dbReference type="KEGG" id="thg:TCELL_0079"/>
<dbReference type="InParanoid" id="I3TCL6"/>
<keyword evidence="3" id="KW-1185">Reference proteome</keyword>
<dbReference type="EMBL" id="CP003531">
    <property type="protein sequence ID" value="AFK50504.1"/>
    <property type="molecule type" value="Genomic_DNA"/>
</dbReference>
<organism evidence="2 3">
    <name type="scientific">Thermogladius calderae (strain DSM 22663 / VKM B-2946 / 1633)</name>
    <dbReference type="NCBI Taxonomy" id="1184251"/>
    <lineage>
        <taxon>Archaea</taxon>
        <taxon>Thermoproteota</taxon>
        <taxon>Thermoprotei</taxon>
        <taxon>Desulfurococcales</taxon>
        <taxon>Desulfurococcaceae</taxon>
        <taxon>Thermogladius</taxon>
    </lineage>
</organism>
<dbReference type="eggNOG" id="arCOG04331">
    <property type="taxonomic scope" value="Archaea"/>
</dbReference>
<dbReference type="InterPro" id="IPR054485">
    <property type="entry name" value="FlK-like_dom"/>
</dbReference>
<accession>I3TCL6</accession>
<protein>
    <submittedName>
        <fullName evidence="2">Thioesterase family protein</fullName>
    </submittedName>
</protein>
<gene>
    <name evidence="2" type="ordered locus">TCELL_0079</name>
</gene>
<dbReference type="InterPro" id="IPR025540">
    <property type="entry name" value="FlK"/>
</dbReference>
<dbReference type="GeneID" id="13012347"/>
<dbReference type="STRING" id="1184251.TCELL_0079"/>
<evidence type="ECO:0000313" key="2">
    <source>
        <dbReference type="EMBL" id="AFK50504.1"/>
    </source>
</evidence>
<dbReference type="Gene3D" id="3.10.129.10">
    <property type="entry name" value="Hotdog Thioesterase"/>
    <property type="match status" value="1"/>
</dbReference>
<dbReference type="PIRSF" id="PIRSF014972">
    <property type="entry name" value="FlK"/>
    <property type="match status" value="1"/>
</dbReference>
<dbReference type="Pfam" id="PF22636">
    <property type="entry name" value="FlK"/>
    <property type="match status" value="1"/>
</dbReference>